<sequence>MSTETRWDAQVREYTSGGWVRLTKVRSGLSWQGTSRAAQDKHLTRMFRENKIELRRERSVSAADTAAALTVSRTTYHSVRWVGHH</sequence>
<dbReference type="OrthoDB" id="3696263at2"/>
<evidence type="ECO:0000313" key="1">
    <source>
        <dbReference type="EMBL" id="SDP75300.1"/>
    </source>
</evidence>
<dbReference type="AlphaFoldDB" id="A0A1H0VA30"/>
<name>A0A1H0VA30_9PSEU</name>
<dbReference type="Proteomes" id="UP000199651">
    <property type="component" value="Unassembled WGS sequence"/>
</dbReference>
<dbReference type="STRING" id="504798.SAMN05421871_101884"/>
<evidence type="ECO:0000313" key="2">
    <source>
        <dbReference type="Proteomes" id="UP000199651"/>
    </source>
</evidence>
<gene>
    <name evidence="1" type="ORF">SAMN05192558_113130</name>
</gene>
<keyword evidence="2" id="KW-1185">Reference proteome</keyword>
<reference evidence="2" key="1">
    <citation type="submission" date="2016-10" db="EMBL/GenBank/DDBJ databases">
        <authorList>
            <person name="Varghese N."/>
            <person name="Submissions S."/>
        </authorList>
    </citation>
    <scope>NUCLEOTIDE SEQUENCE [LARGE SCALE GENOMIC DNA]</scope>
    <source>
        <strain evidence="2">IBRC-M 10655</strain>
    </source>
</reference>
<organism evidence="1 2">
    <name type="scientific">Actinokineospora alba</name>
    <dbReference type="NCBI Taxonomy" id="504798"/>
    <lineage>
        <taxon>Bacteria</taxon>
        <taxon>Bacillati</taxon>
        <taxon>Actinomycetota</taxon>
        <taxon>Actinomycetes</taxon>
        <taxon>Pseudonocardiales</taxon>
        <taxon>Pseudonocardiaceae</taxon>
        <taxon>Actinokineospora</taxon>
    </lineage>
</organism>
<accession>A0A1H0VA30</accession>
<protein>
    <submittedName>
        <fullName evidence="1">Uncharacterized protein</fullName>
    </submittedName>
</protein>
<proteinExistence type="predicted"/>
<dbReference type="EMBL" id="FNJB01000013">
    <property type="protein sequence ID" value="SDP75300.1"/>
    <property type="molecule type" value="Genomic_DNA"/>
</dbReference>
<dbReference type="RefSeq" id="WP_091382753.1">
    <property type="nucleotide sequence ID" value="NZ_FNDV01000001.1"/>
</dbReference>